<dbReference type="EMBL" id="BGPR01000735">
    <property type="protein sequence ID" value="GBM33492.1"/>
    <property type="molecule type" value="Genomic_DNA"/>
</dbReference>
<proteinExistence type="predicted"/>
<dbReference type="AlphaFoldDB" id="A0A4Y2EW52"/>
<accession>A0A4Y2EW52</accession>
<name>A0A4Y2EW52_ARAVE</name>
<protein>
    <submittedName>
        <fullName evidence="1">Uncharacterized protein</fullName>
    </submittedName>
</protein>
<organism evidence="1 2">
    <name type="scientific">Araneus ventricosus</name>
    <name type="common">Orbweaver spider</name>
    <name type="synonym">Epeira ventricosa</name>
    <dbReference type="NCBI Taxonomy" id="182803"/>
    <lineage>
        <taxon>Eukaryota</taxon>
        <taxon>Metazoa</taxon>
        <taxon>Ecdysozoa</taxon>
        <taxon>Arthropoda</taxon>
        <taxon>Chelicerata</taxon>
        <taxon>Arachnida</taxon>
        <taxon>Araneae</taxon>
        <taxon>Araneomorphae</taxon>
        <taxon>Entelegynae</taxon>
        <taxon>Araneoidea</taxon>
        <taxon>Araneidae</taxon>
        <taxon>Araneus</taxon>
    </lineage>
</organism>
<keyword evidence="2" id="KW-1185">Reference proteome</keyword>
<dbReference type="Proteomes" id="UP000499080">
    <property type="component" value="Unassembled WGS sequence"/>
</dbReference>
<sequence length="159" mass="18069">MIQHWQDHWNRGDTGRKIEHIIPKVSIHPENWSREEIIFSSEHGPFPAYRKRLGLRTSDLCGRGKVGTVLLYATECIFTASWHMTKPSDDHHKAWLKTYPQTTNPGSESAILSNSFTITLSSLNLSRQQVPSAIKSVIHFQPQPIIINPNSPTCKPAFQ</sequence>
<evidence type="ECO:0000313" key="2">
    <source>
        <dbReference type="Proteomes" id="UP000499080"/>
    </source>
</evidence>
<reference evidence="1 2" key="1">
    <citation type="journal article" date="2019" name="Sci. Rep.">
        <title>Orb-weaving spider Araneus ventricosus genome elucidates the spidroin gene catalogue.</title>
        <authorList>
            <person name="Kono N."/>
            <person name="Nakamura H."/>
            <person name="Ohtoshi R."/>
            <person name="Moran D.A.P."/>
            <person name="Shinohara A."/>
            <person name="Yoshida Y."/>
            <person name="Fujiwara M."/>
            <person name="Mori M."/>
            <person name="Tomita M."/>
            <person name="Arakawa K."/>
        </authorList>
    </citation>
    <scope>NUCLEOTIDE SEQUENCE [LARGE SCALE GENOMIC DNA]</scope>
</reference>
<gene>
    <name evidence="1" type="ORF">AVEN_272992_1</name>
</gene>
<comment type="caution">
    <text evidence="1">The sequence shown here is derived from an EMBL/GenBank/DDBJ whole genome shotgun (WGS) entry which is preliminary data.</text>
</comment>
<evidence type="ECO:0000313" key="1">
    <source>
        <dbReference type="EMBL" id="GBM33492.1"/>
    </source>
</evidence>